<protein>
    <submittedName>
        <fullName evidence="4">Transglutaminase-like putative cysteine protease</fullName>
    </submittedName>
</protein>
<evidence type="ECO:0000313" key="4">
    <source>
        <dbReference type="EMBL" id="MBB2890589.1"/>
    </source>
</evidence>
<proteinExistence type="predicted"/>
<dbReference type="AlphaFoldDB" id="A0A839N1A7"/>
<keyword evidence="4" id="KW-0378">Hydrolase</keyword>
<feature type="transmembrane region" description="Helical" evidence="2">
    <location>
        <begin position="30"/>
        <end position="48"/>
    </location>
</feature>
<keyword evidence="2" id="KW-0812">Transmembrane</keyword>
<feature type="transmembrane region" description="Helical" evidence="2">
    <location>
        <begin position="60"/>
        <end position="78"/>
    </location>
</feature>
<dbReference type="Pfam" id="PF01841">
    <property type="entry name" value="Transglut_core"/>
    <property type="match status" value="1"/>
</dbReference>
<dbReference type="InterPro" id="IPR038765">
    <property type="entry name" value="Papain-like_cys_pep_sf"/>
</dbReference>
<gene>
    <name evidence="4" type="ORF">FHU39_000573</name>
</gene>
<feature type="domain" description="Transglutaminase-like" evidence="3">
    <location>
        <begin position="471"/>
        <end position="541"/>
    </location>
</feature>
<keyword evidence="4" id="KW-0645">Protease</keyword>
<dbReference type="GO" id="GO:0008233">
    <property type="term" value="F:peptidase activity"/>
    <property type="evidence" value="ECO:0007669"/>
    <property type="project" value="UniProtKB-KW"/>
</dbReference>
<keyword evidence="5" id="KW-1185">Reference proteome</keyword>
<feature type="transmembrane region" description="Helical" evidence="2">
    <location>
        <begin position="205"/>
        <end position="232"/>
    </location>
</feature>
<evidence type="ECO:0000256" key="1">
    <source>
        <dbReference type="SAM" id="MobiDB-lite"/>
    </source>
</evidence>
<evidence type="ECO:0000259" key="3">
    <source>
        <dbReference type="SMART" id="SM00460"/>
    </source>
</evidence>
<dbReference type="SUPFAM" id="SSF54001">
    <property type="entry name" value="Cysteine proteinases"/>
    <property type="match status" value="1"/>
</dbReference>
<reference evidence="4 5" key="1">
    <citation type="submission" date="2020-08" db="EMBL/GenBank/DDBJ databases">
        <title>Sequencing the genomes of 1000 actinobacteria strains.</title>
        <authorList>
            <person name="Klenk H.-P."/>
        </authorList>
    </citation>
    <scope>NUCLEOTIDE SEQUENCE [LARGE SCALE GENOMIC DNA]</scope>
    <source>
        <strain evidence="4 5">DSM 105369</strain>
    </source>
</reference>
<sequence length="768" mass="82024">MITRARLGEAGLALLGSVVAMWPLTTLLQGGAWLWGLVLLCAFVGAVGASMRLTRATPGAILLVQVVALLVVVILLNVHDHLDSTFFSAIHDLVQDANSTVQHSAAPAPVTPGLLMMLEVIVPGLAIGVDFLAVTCRQPALAGVPMMVIYMLSTSNTGDALNPVFFILLATAWLTMVAHGGGVLVRAWSSVRARALTPTVHDDQLGLGGLASAARTLGIVTILLALIIPVLIPRAGPHYFAQGLGRGGSGNGVGVVAFSTTVSLARDLRSTNGAPVLNFRTSDLSPPPLRVTAGGSYSDGEWSDFPSSNNLIEAQNGRSLPLPFGAVKTDDDSVERLQVSNNTMDAPDVPAPFPISQGSFGDVQWGYSRDTQQPYVSKTVKSYAVDYFIPQRDAYESSRATDPKEFANQLQLDPKSAVRVRALAKSLGGNDTFDEAVRIQNYLRSDQFTYSLTLAPRRTVDGKKLDPLSNFLVTKKGYCTQFATAMIMLARADGIPARMALGFLPGTPAPNGVYTVTQSNAHAWPELYLQGLGWTRFEPTPAERSGAAPSYTDTSVATGGGRVPGQSTSTTSASQAPSSASSAAPTVAAAPKANSGTSDPHLLRNLLVLLGVIVLGLLGALVLPLVARRQRASISARLREHRPVEAQWQVLQTRLHDLGIPPPESESSPRATERYYRSRAALPTEGVTALHTAMQSLEHERYAAPGTAPATIDPQAREILRGIRRQQSWTQRFASTVLPGTGRAAFGRAMRRIADWPFRVIFRQSRDD</sequence>
<evidence type="ECO:0000256" key="2">
    <source>
        <dbReference type="SAM" id="Phobius"/>
    </source>
</evidence>
<dbReference type="PANTHER" id="PTHR42736">
    <property type="entry name" value="PROTEIN-GLUTAMINE GAMMA-GLUTAMYLTRANSFERASE"/>
    <property type="match status" value="1"/>
</dbReference>
<dbReference type="Gene3D" id="3.10.620.30">
    <property type="match status" value="1"/>
</dbReference>
<dbReference type="GO" id="GO:0006508">
    <property type="term" value="P:proteolysis"/>
    <property type="evidence" value="ECO:0007669"/>
    <property type="project" value="UniProtKB-KW"/>
</dbReference>
<evidence type="ECO:0000313" key="5">
    <source>
        <dbReference type="Proteomes" id="UP000559182"/>
    </source>
</evidence>
<dbReference type="InterPro" id="IPR002931">
    <property type="entry name" value="Transglutaminase-like"/>
</dbReference>
<dbReference type="PANTHER" id="PTHR42736:SF1">
    <property type="entry name" value="PROTEIN-GLUTAMINE GAMMA-GLUTAMYLTRANSFERASE"/>
    <property type="match status" value="1"/>
</dbReference>
<dbReference type="SMART" id="SM00460">
    <property type="entry name" value="TGc"/>
    <property type="match status" value="1"/>
</dbReference>
<feature type="transmembrane region" description="Helical" evidence="2">
    <location>
        <begin position="606"/>
        <end position="627"/>
    </location>
</feature>
<feature type="transmembrane region" description="Helical" evidence="2">
    <location>
        <begin position="7"/>
        <end position="24"/>
    </location>
</feature>
<keyword evidence="2" id="KW-1133">Transmembrane helix</keyword>
<feature type="transmembrane region" description="Helical" evidence="2">
    <location>
        <begin position="114"/>
        <end position="133"/>
    </location>
</feature>
<feature type="transmembrane region" description="Helical" evidence="2">
    <location>
        <begin position="140"/>
        <end position="158"/>
    </location>
</feature>
<feature type="transmembrane region" description="Helical" evidence="2">
    <location>
        <begin position="164"/>
        <end position="185"/>
    </location>
</feature>
<accession>A0A839N1A7</accession>
<dbReference type="Pfam" id="PF11992">
    <property type="entry name" value="TgpA_N"/>
    <property type="match status" value="1"/>
</dbReference>
<dbReference type="InterPro" id="IPR052901">
    <property type="entry name" value="Bact_TGase-like"/>
</dbReference>
<keyword evidence="2" id="KW-0472">Membrane</keyword>
<dbReference type="RefSeq" id="WP_183318810.1">
    <property type="nucleotide sequence ID" value="NZ_JACHVQ010000001.1"/>
</dbReference>
<dbReference type="EMBL" id="JACHVQ010000001">
    <property type="protein sequence ID" value="MBB2890589.1"/>
    <property type="molecule type" value="Genomic_DNA"/>
</dbReference>
<feature type="region of interest" description="Disordered" evidence="1">
    <location>
        <begin position="540"/>
        <end position="596"/>
    </location>
</feature>
<comment type="caution">
    <text evidence="4">The sequence shown here is derived from an EMBL/GenBank/DDBJ whole genome shotgun (WGS) entry which is preliminary data.</text>
</comment>
<feature type="compositionally biased region" description="Low complexity" evidence="1">
    <location>
        <begin position="567"/>
        <end position="595"/>
    </location>
</feature>
<dbReference type="InterPro" id="IPR021878">
    <property type="entry name" value="TgpA_N"/>
</dbReference>
<dbReference type="Proteomes" id="UP000559182">
    <property type="component" value="Unassembled WGS sequence"/>
</dbReference>
<name>A0A839N1A7_9MICO</name>
<organism evidence="4 5">
    <name type="scientific">Flexivirga oryzae</name>
    <dbReference type="NCBI Taxonomy" id="1794944"/>
    <lineage>
        <taxon>Bacteria</taxon>
        <taxon>Bacillati</taxon>
        <taxon>Actinomycetota</taxon>
        <taxon>Actinomycetes</taxon>
        <taxon>Micrococcales</taxon>
        <taxon>Dermacoccaceae</taxon>
        <taxon>Flexivirga</taxon>
    </lineage>
</organism>